<dbReference type="SUPFAM" id="SSF53807">
    <property type="entry name" value="Helical backbone' metal receptor"/>
    <property type="match status" value="1"/>
</dbReference>
<accession>A0A379LYB3</accession>
<dbReference type="GO" id="GO:1901678">
    <property type="term" value="P:iron coordination entity transport"/>
    <property type="evidence" value="ECO:0007669"/>
    <property type="project" value="UniProtKB-ARBA"/>
</dbReference>
<keyword evidence="8" id="KW-1185">Reference proteome</keyword>
<feature type="chain" id="PRO_5017028529" evidence="5">
    <location>
        <begin position="42"/>
        <end position="354"/>
    </location>
</feature>
<evidence type="ECO:0000256" key="2">
    <source>
        <dbReference type="ARBA" id="ARBA00008814"/>
    </source>
</evidence>
<dbReference type="InterPro" id="IPR051313">
    <property type="entry name" value="Bact_iron-sidero_bind"/>
</dbReference>
<dbReference type="EMBL" id="UGVI01000001">
    <property type="protein sequence ID" value="SUE14318.1"/>
    <property type="molecule type" value="Genomic_DNA"/>
</dbReference>
<dbReference type="Proteomes" id="UP000254569">
    <property type="component" value="Unassembled WGS sequence"/>
</dbReference>
<comment type="similarity">
    <text evidence="2">Belongs to the bacterial solute-binding protein 8 family.</text>
</comment>
<dbReference type="PROSITE" id="PS50983">
    <property type="entry name" value="FE_B12_PBP"/>
    <property type="match status" value="1"/>
</dbReference>
<name>A0A379LYB3_9NOCA</name>
<comment type="subcellular location">
    <subcellularLocation>
        <location evidence="1">Cell envelope</location>
    </subcellularLocation>
</comment>
<protein>
    <submittedName>
        <fullName evidence="7">Substrate-binding lipoprotein</fullName>
    </submittedName>
</protein>
<dbReference type="AlphaFoldDB" id="A0A379LYB3"/>
<evidence type="ECO:0000256" key="4">
    <source>
        <dbReference type="ARBA" id="ARBA00022729"/>
    </source>
</evidence>
<dbReference type="PANTHER" id="PTHR30532">
    <property type="entry name" value="IRON III DICITRATE-BINDING PERIPLASMIC PROTEIN"/>
    <property type="match status" value="1"/>
</dbReference>
<dbReference type="GO" id="GO:0030288">
    <property type="term" value="C:outer membrane-bounded periplasmic space"/>
    <property type="evidence" value="ECO:0007669"/>
    <property type="project" value="TreeGrafter"/>
</dbReference>
<feature type="signal peptide" evidence="5">
    <location>
        <begin position="1"/>
        <end position="41"/>
    </location>
</feature>
<evidence type="ECO:0000259" key="6">
    <source>
        <dbReference type="PROSITE" id="PS50983"/>
    </source>
</evidence>
<dbReference type="Pfam" id="PF01497">
    <property type="entry name" value="Peripla_BP_2"/>
    <property type="match status" value="1"/>
</dbReference>
<evidence type="ECO:0000313" key="7">
    <source>
        <dbReference type="EMBL" id="SUE14318.1"/>
    </source>
</evidence>
<proteinExistence type="inferred from homology"/>
<evidence type="ECO:0000256" key="3">
    <source>
        <dbReference type="ARBA" id="ARBA00022448"/>
    </source>
</evidence>
<gene>
    <name evidence="7" type="primary">yhfQ</name>
    <name evidence="7" type="ORF">NCTC13296_01158</name>
</gene>
<dbReference type="InterPro" id="IPR002491">
    <property type="entry name" value="ABC_transptr_periplasmic_BD"/>
</dbReference>
<feature type="domain" description="Fe/B12 periplasmic-binding" evidence="6">
    <location>
        <begin position="73"/>
        <end position="349"/>
    </location>
</feature>
<keyword evidence="7" id="KW-0449">Lipoprotein</keyword>
<keyword evidence="3" id="KW-0813">Transport</keyword>
<dbReference type="CDD" id="cd01146">
    <property type="entry name" value="FhuD"/>
    <property type="match status" value="1"/>
</dbReference>
<reference evidence="7 8" key="1">
    <citation type="submission" date="2018-06" db="EMBL/GenBank/DDBJ databases">
        <authorList>
            <consortium name="Pathogen Informatics"/>
            <person name="Doyle S."/>
        </authorList>
    </citation>
    <scope>NUCLEOTIDE SEQUENCE [LARGE SCALE GENOMIC DNA]</scope>
    <source>
        <strain evidence="7 8">NCTC13296</strain>
    </source>
</reference>
<evidence type="ECO:0000256" key="5">
    <source>
        <dbReference type="SAM" id="SignalP"/>
    </source>
</evidence>
<evidence type="ECO:0000313" key="8">
    <source>
        <dbReference type="Proteomes" id="UP000254569"/>
    </source>
</evidence>
<keyword evidence="4 5" id="KW-0732">Signal</keyword>
<dbReference type="PANTHER" id="PTHR30532:SF28">
    <property type="entry name" value="PETROBACTIN-BINDING PROTEIN YCLQ"/>
    <property type="match status" value="1"/>
</dbReference>
<sequence>MKLRSLRPGREPRPVALMRIPRATAVLVAAAVALTACSSGADIEPNDSLTGEFEPVVIEHALGTAEIDAQPERVVTLGMGSAETAIALGVTPIGVEEYPWGSDETGYLPWIHEELTERDEPLPEQFTGGAEVDVEAIARLAPDVILAPWSGITQEQYDLLSAIAPTVAYPELPWTITWQDQIETIGTALGRHEESLGLITEIEDTFEAAAAAHPEYTDVTFSYIYNTGPGTLGVFMPDEQRVAMVRGLGLTVDPVAETLEETEGTDSAVIGLENAGLLSESDLIFTFYSDPANRAEIEAQPVYRQIPAVARGSLVAPKEQPFVTGSSIINPLTVPWAIDRYIPLIDEAIAKLDR</sequence>
<organism evidence="7 8">
    <name type="scientific">Rhodococcus gordoniae</name>
    <dbReference type="NCBI Taxonomy" id="223392"/>
    <lineage>
        <taxon>Bacteria</taxon>
        <taxon>Bacillati</taxon>
        <taxon>Actinomycetota</taxon>
        <taxon>Actinomycetes</taxon>
        <taxon>Mycobacteriales</taxon>
        <taxon>Nocardiaceae</taxon>
        <taxon>Rhodococcus</taxon>
    </lineage>
</organism>
<evidence type="ECO:0000256" key="1">
    <source>
        <dbReference type="ARBA" id="ARBA00004196"/>
    </source>
</evidence>
<dbReference type="Gene3D" id="3.40.50.1980">
    <property type="entry name" value="Nitrogenase molybdenum iron protein domain"/>
    <property type="match status" value="2"/>
</dbReference>